<reference evidence="1" key="1">
    <citation type="journal article" date="2020" name="Stud. Mycol.">
        <title>101 Dothideomycetes genomes: a test case for predicting lifestyles and emergence of pathogens.</title>
        <authorList>
            <person name="Haridas S."/>
            <person name="Albert R."/>
            <person name="Binder M."/>
            <person name="Bloem J."/>
            <person name="Labutti K."/>
            <person name="Salamov A."/>
            <person name="Andreopoulos B."/>
            <person name="Baker S."/>
            <person name="Barry K."/>
            <person name="Bills G."/>
            <person name="Bluhm B."/>
            <person name="Cannon C."/>
            <person name="Castanera R."/>
            <person name="Culley D."/>
            <person name="Daum C."/>
            <person name="Ezra D."/>
            <person name="Gonzalez J."/>
            <person name="Henrissat B."/>
            <person name="Kuo A."/>
            <person name="Liang C."/>
            <person name="Lipzen A."/>
            <person name="Lutzoni F."/>
            <person name="Magnuson J."/>
            <person name="Mondo S."/>
            <person name="Nolan M."/>
            <person name="Ohm R."/>
            <person name="Pangilinan J."/>
            <person name="Park H.-J."/>
            <person name="Ramirez L."/>
            <person name="Alfaro M."/>
            <person name="Sun H."/>
            <person name="Tritt A."/>
            <person name="Yoshinaga Y."/>
            <person name="Zwiers L.-H."/>
            <person name="Turgeon B."/>
            <person name="Goodwin S."/>
            <person name="Spatafora J."/>
            <person name="Crous P."/>
            <person name="Grigoriev I."/>
        </authorList>
    </citation>
    <scope>NUCLEOTIDE SEQUENCE</scope>
    <source>
        <strain evidence="1">CBS 119925</strain>
    </source>
</reference>
<accession>A0A6A6VIN1</accession>
<sequence>MPDASSVEDLTLCQSFADMITLSNLVRRCRSLKVFVYIFEDWSRPAPEDYHHLANALASRSTTLEKMYIYDDRTGDELSSLVKDLAQMLTLKHLTLPLASFRHPGGVSDSTLLILGLPPNLEEFTLNCIEEDGHELLLEILRQVLASVPTRLPRLKVVQLWGQEGVDSSAIRGDLDSYLRKDFERRGINLLTSFWEFPTAEAALGEFPVDVEEEMDDASEDDNEGDERFEQAFQASLGVAYAEDGF</sequence>
<dbReference type="SUPFAM" id="SSF52047">
    <property type="entry name" value="RNI-like"/>
    <property type="match status" value="1"/>
</dbReference>
<protein>
    <recommendedName>
        <fullName evidence="3">F-box domain-containing protein</fullName>
    </recommendedName>
</protein>
<organism evidence="1 2">
    <name type="scientific">Sporormia fimetaria CBS 119925</name>
    <dbReference type="NCBI Taxonomy" id="1340428"/>
    <lineage>
        <taxon>Eukaryota</taxon>
        <taxon>Fungi</taxon>
        <taxon>Dikarya</taxon>
        <taxon>Ascomycota</taxon>
        <taxon>Pezizomycotina</taxon>
        <taxon>Dothideomycetes</taxon>
        <taxon>Pleosporomycetidae</taxon>
        <taxon>Pleosporales</taxon>
        <taxon>Sporormiaceae</taxon>
        <taxon>Sporormia</taxon>
    </lineage>
</organism>
<keyword evidence="2" id="KW-1185">Reference proteome</keyword>
<evidence type="ECO:0000313" key="2">
    <source>
        <dbReference type="Proteomes" id="UP000799440"/>
    </source>
</evidence>
<dbReference type="InterPro" id="IPR032675">
    <property type="entry name" value="LRR_dom_sf"/>
</dbReference>
<dbReference type="EMBL" id="MU006564">
    <property type="protein sequence ID" value="KAF2750472.1"/>
    <property type="molecule type" value="Genomic_DNA"/>
</dbReference>
<dbReference type="AlphaFoldDB" id="A0A6A6VIN1"/>
<dbReference type="Proteomes" id="UP000799440">
    <property type="component" value="Unassembled WGS sequence"/>
</dbReference>
<dbReference type="Gene3D" id="3.80.10.10">
    <property type="entry name" value="Ribonuclease Inhibitor"/>
    <property type="match status" value="1"/>
</dbReference>
<proteinExistence type="predicted"/>
<name>A0A6A6VIN1_9PLEO</name>
<evidence type="ECO:0008006" key="3">
    <source>
        <dbReference type="Google" id="ProtNLM"/>
    </source>
</evidence>
<evidence type="ECO:0000313" key="1">
    <source>
        <dbReference type="EMBL" id="KAF2750472.1"/>
    </source>
</evidence>
<gene>
    <name evidence="1" type="ORF">M011DRAFT_474905</name>
</gene>